<dbReference type="SUPFAM" id="SSF101112">
    <property type="entry name" value="Oxygen-evolving enhancer protein 3"/>
    <property type="match status" value="1"/>
</dbReference>
<keyword evidence="6" id="KW-0472">Membrane</keyword>
<evidence type="ECO:0000313" key="10">
    <source>
        <dbReference type="Proteomes" id="UP000652761"/>
    </source>
</evidence>
<feature type="region of interest" description="Disordered" evidence="8">
    <location>
        <begin position="1"/>
        <end position="52"/>
    </location>
</feature>
<dbReference type="PANTHER" id="PTHR33399:SF6">
    <property type="entry name" value="PSBQ-LIKE PROTEIN 3, CHLOROPLASTIC"/>
    <property type="match status" value="1"/>
</dbReference>
<evidence type="ECO:0000256" key="4">
    <source>
        <dbReference type="ARBA" id="ARBA00022946"/>
    </source>
</evidence>
<feature type="compositionally biased region" description="Basic and acidic residues" evidence="8">
    <location>
        <begin position="1"/>
        <end position="14"/>
    </location>
</feature>
<dbReference type="InterPro" id="IPR023222">
    <property type="entry name" value="PsbQ-like_dom_sf"/>
</dbReference>
<dbReference type="AlphaFoldDB" id="A0A843TRI0"/>
<evidence type="ECO:0000313" key="9">
    <source>
        <dbReference type="EMBL" id="MQL72786.1"/>
    </source>
</evidence>
<evidence type="ECO:0000256" key="1">
    <source>
        <dbReference type="ARBA" id="ARBA00004334"/>
    </source>
</evidence>
<dbReference type="PANTHER" id="PTHR33399">
    <property type="entry name" value="OXYGEN-EVOLVING ENHANCER PROTEIN 3-1, CHLOROPLASTIC"/>
    <property type="match status" value="1"/>
</dbReference>
<dbReference type="GO" id="GO:0009654">
    <property type="term" value="C:photosystem II oxygen evolving complex"/>
    <property type="evidence" value="ECO:0007669"/>
    <property type="project" value="InterPro"/>
</dbReference>
<dbReference type="InterPro" id="IPR008797">
    <property type="entry name" value="PSII_PsbQ"/>
</dbReference>
<accession>A0A843TRI0</accession>
<comment type="caution">
    <text evidence="9">The sequence shown here is derived from an EMBL/GenBank/DDBJ whole genome shotgun (WGS) entry which is preliminary data.</text>
</comment>
<dbReference type="Gene3D" id="1.20.120.290">
    <property type="entry name" value="Oxygen-evolving enhancer protein 3 (PsbQ), four-helix up-down bundle"/>
    <property type="match status" value="1"/>
</dbReference>
<dbReference type="GO" id="GO:0005509">
    <property type="term" value="F:calcium ion binding"/>
    <property type="evidence" value="ECO:0007669"/>
    <property type="project" value="InterPro"/>
</dbReference>
<reference evidence="9" key="1">
    <citation type="submission" date="2017-07" db="EMBL/GenBank/DDBJ databases">
        <title>Taro Niue Genome Assembly and Annotation.</title>
        <authorList>
            <person name="Atibalentja N."/>
            <person name="Keating K."/>
            <person name="Fields C.J."/>
        </authorList>
    </citation>
    <scope>NUCLEOTIDE SEQUENCE</scope>
    <source>
        <strain evidence="9">Niue_2</strain>
        <tissue evidence="9">Leaf</tissue>
    </source>
</reference>
<evidence type="ECO:0000256" key="2">
    <source>
        <dbReference type="ARBA" id="ARBA00022528"/>
    </source>
</evidence>
<keyword evidence="10" id="KW-1185">Reference proteome</keyword>
<evidence type="ECO:0000256" key="7">
    <source>
        <dbReference type="ARBA" id="ARBA00035649"/>
    </source>
</evidence>
<organism evidence="9 10">
    <name type="scientific">Colocasia esculenta</name>
    <name type="common">Wild taro</name>
    <name type="synonym">Arum esculentum</name>
    <dbReference type="NCBI Taxonomy" id="4460"/>
    <lineage>
        <taxon>Eukaryota</taxon>
        <taxon>Viridiplantae</taxon>
        <taxon>Streptophyta</taxon>
        <taxon>Embryophyta</taxon>
        <taxon>Tracheophyta</taxon>
        <taxon>Spermatophyta</taxon>
        <taxon>Magnoliopsida</taxon>
        <taxon>Liliopsida</taxon>
        <taxon>Araceae</taxon>
        <taxon>Aroideae</taxon>
        <taxon>Colocasieae</taxon>
        <taxon>Colocasia</taxon>
    </lineage>
</organism>
<keyword evidence="5" id="KW-0793">Thylakoid</keyword>
<keyword evidence="3" id="KW-0934">Plastid</keyword>
<sequence>LAEGSHEGIHEIRSGDAVPELQGNRGGGGILSLLSSSPHPCGDDREIQPPLPPRRLLLPRGATAALVAAFLAGAAPLLVQKPTRSFEFGFTAPDQTPEEAEAGIKIHSRGILRLRQLVESQAWRELQLALQESSSLLKQDLYTIIQTKPEGQRPLLRKLYSTLFNNVTRIRSGFKIGRDRGNEFKTDALYIMQANPVYHGARQS</sequence>
<protein>
    <submittedName>
        <fullName evidence="9">Uncharacterized protein</fullName>
    </submittedName>
</protein>
<evidence type="ECO:0000256" key="8">
    <source>
        <dbReference type="SAM" id="MobiDB-lite"/>
    </source>
</evidence>
<dbReference type="GO" id="GO:0009535">
    <property type="term" value="C:chloroplast thylakoid membrane"/>
    <property type="evidence" value="ECO:0007669"/>
    <property type="project" value="UniProtKB-SubCell"/>
</dbReference>
<comment type="subcellular location">
    <subcellularLocation>
        <location evidence="1">Plastid</location>
        <location evidence="1">Chloroplast thylakoid membrane</location>
    </subcellularLocation>
</comment>
<dbReference type="InterPro" id="IPR054099">
    <property type="entry name" value="PSII_PsbQ_pln"/>
</dbReference>
<evidence type="ECO:0000256" key="3">
    <source>
        <dbReference type="ARBA" id="ARBA00022640"/>
    </source>
</evidence>
<dbReference type="OrthoDB" id="667835at2759"/>
<dbReference type="EMBL" id="NMUH01000142">
    <property type="protein sequence ID" value="MQL72786.1"/>
    <property type="molecule type" value="Genomic_DNA"/>
</dbReference>
<comment type="similarity">
    <text evidence="7">Belongs to the PsbQ family.</text>
</comment>
<dbReference type="GO" id="GO:0009767">
    <property type="term" value="P:photosynthetic electron transport chain"/>
    <property type="evidence" value="ECO:0007669"/>
    <property type="project" value="TreeGrafter"/>
</dbReference>
<gene>
    <name evidence="9" type="ORF">Taro_005134</name>
</gene>
<proteinExistence type="inferred from homology"/>
<dbReference type="GO" id="GO:0019898">
    <property type="term" value="C:extrinsic component of membrane"/>
    <property type="evidence" value="ECO:0007669"/>
    <property type="project" value="InterPro"/>
</dbReference>
<dbReference type="Proteomes" id="UP000652761">
    <property type="component" value="Unassembled WGS sequence"/>
</dbReference>
<dbReference type="Pfam" id="PF05757">
    <property type="entry name" value="PsbQ"/>
    <property type="match status" value="1"/>
</dbReference>
<feature type="non-terminal residue" evidence="9">
    <location>
        <position position="204"/>
    </location>
</feature>
<keyword evidence="2" id="KW-0150">Chloroplast</keyword>
<evidence type="ECO:0000256" key="5">
    <source>
        <dbReference type="ARBA" id="ARBA00023078"/>
    </source>
</evidence>
<name>A0A843TRI0_COLES</name>
<keyword evidence="4" id="KW-0809">Transit peptide</keyword>
<evidence type="ECO:0000256" key="6">
    <source>
        <dbReference type="ARBA" id="ARBA00023136"/>
    </source>
</evidence>